<dbReference type="AlphaFoldDB" id="Q97JE9"/>
<dbReference type="PATRIC" id="fig|272562.8.peg.1542"/>
<dbReference type="InterPro" id="IPR024207">
    <property type="entry name" value="CotJB_dom"/>
</dbReference>
<dbReference type="Pfam" id="PF12652">
    <property type="entry name" value="CotJB"/>
    <property type="match status" value="1"/>
</dbReference>
<dbReference type="eggNOG" id="ENOG5032Y4N">
    <property type="taxonomic scope" value="Bacteria"/>
</dbReference>
<evidence type="ECO:0000313" key="3">
    <source>
        <dbReference type="Proteomes" id="UP000000814"/>
    </source>
</evidence>
<dbReference type="InterPro" id="IPR016571">
    <property type="entry name" value="Spore_coat_assembly_CotJB"/>
</dbReference>
<accession>Q97JE9</accession>
<organism evidence="2 3">
    <name type="scientific">Clostridium acetobutylicum (strain ATCC 824 / DSM 792 / JCM 1419 / IAM 19013 / LMG 5710 / NBRC 13948 / NRRL B-527 / VKM B-1787 / 2291 / W)</name>
    <dbReference type="NCBI Taxonomy" id="272562"/>
    <lineage>
        <taxon>Bacteria</taxon>
        <taxon>Bacillati</taxon>
        <taxon>Bacillota</taxon>
        <taxon>Clostridia</taxon>
        <taxon>Eubacteriales</taxon>
        <taxon>Clostridiaceae</taxon>
        <taxon>Clostridium</taxon>
    </lineage>
</organism>
<evidence type="ECO:0000313" key="2">
    <source>
        <dbReference type="EMBL" id="AAK79305.1"/>
    </source>
</evidence>
<protein>
    <submittedName>
        <fullName evidence="2">Spore coat protein COTJB</fullName>
    </submittedName>
</protein>
<dbReference type="RefSeq" id="WP_010964646.1">
    <property type="nucleotide sequence ID" value="NC_003030.1"/>
</dbReference>
<dbReference type="PIRSF" id="PIRSF010606">
    <property type="entry name" value="Spore_coat_CotJB"/>
    <property type="match status" value="1"/>
</dbReference>
<dbReference type="KEGG" id="cac:CA_C1337"/>
<dbReference type="Proteomes" id="UP000000814">
    <property type="component" value="Chromosome"/>
</dbReference>
<dbReference type="PIR" id="F97064">
    <property type="entry name" value="F97064"/>
</dbReference>
<dbReference type="STRING" id="272562.CA_C1337"/>
<gene>
    <name evidence="2" type="ordered locus">CA_C1337</name>
</gene>
<sequence>MEMKKMKKMDKMELLKQIMAVDFTIIDLSLYLNTHPMDKEAIAKHNAFVAQSHMLKGQYQKYYGMLTATNSCSPYPWQWIKEPWPWEYDANFRL</sequence>
<dbReference type="EMBL" id="AE001437">
    <property type="protein sequence ID" value="AAK79305.1"/>
    <property type="molecule type" value="Genomic_DNA"/>
</dbReference>
<keyword evidence="2" id="KW-0946">Virion</keyword>
<evidence type="ECO:0000259" key="1">
    <source>
        <dbReference type="Pfam" id="PF12652"/>
    </source>
</evidence>
<name>Q97JE9_CLOAB</name>
<dbReference type="GeneID" id="44997842"/>
<feature type="domain" description="Protein CotJB" evidence="1">
    <location>
        <begin position="13"/>
        <end position="87"/>
    </location>
</feature>
<keyword evidence="2" id="KW-0167">Capsid protein</keyword>
<dbReference type="HOGENOM" id="CLU_163198_1_0_9"/>
<dbReference type="OrthoDB" id="9804099at2"/>
<reference evidence="2 3" key="1">
    <citation type="journal article" date="2001" name="J. Bacteriol.">
        <title>Genome sequence and comparative analysis of the solvent-producing bacterium Clostridium acetobutylicum.</title>
        <authorList>
            <person name="Nolling J."/>
            <person name="Breton G."/>
            <person name="Omelchenko M.V."/>
            <person name="Makarova K.S."/>
            <person name="Zeng Q."/>
            <person name="Gibson R."/>
            <person name="Lee H.M."/>
            <person name="Dubois J."/>
            <person name="Qiu D."/>
            <person name="Hitti J."/>
            <person name="Wolf Y.I."/>
            <person name="Tatusov R.L."/>
            <person name="Sabathe F."/>
            <person name="Doucette-Stamm L."/>
            <person name="Soucaille P."/>
            <person name="Daly M.J."/>
            <person name="Bennett G.N."/>
            <person name="Koonin E.V."/>
            <person name="Smith D.R."/>
        </authorList>
    </citation>
    <scope>NUCLEOTIDE SEQUENCE [LARGE SCALE GENOMIC DNA]</scope>
    <source>
        <strain evidence="3">ATCC 824 / DSM 792 / JCM 1419 / LMG 5710 / VKM B-1787</strain>
    </source>
</reference>
<proteinExistence type="predicted"/>
<keyword evidence="3" id="KW-1185">Reference proteome</keyword>